<dbReference type="InParanoid" id="A0A1Y2LS93"/>
<dbReference type="AlphaFoldDB" id="A0A1Y2LS93"/>
<dbReference type="Gene3D" id="1.10.510.10">
    <property type="entry name" value="Transferase(Phosphotransferase) domain 1"/>
    <property type="match status" value="1"/>
</dbReference>
<organism evidence="2 3">
    <name type="scientific">Epicoccum nigrum</name>
    <name type="common">Soil fungus</name>
    <name type="synonym">Epicoccum purpurascens</name>
    <dbReference type="NCBI Taxonomy" id="105696"/>
    <lineage>
        <taxon>Eukaryota</taxon>
        <taxon>Fungi</taxon>
        <taxon>Dikarya</taxon>
        <taxon>Ascomycota</taxon>
        <taxon>Pezizomycotina</taxon>
        <taxon>Dothideomycetes</taxon>
        <taxon>Pleosporomycetidae</taxon>
        <taxon>Pleosporales</taxon>
        <taxon>Pleosporineae</taxon>
        <taxon>Didymellaceae</taxon>
        <taxon>Epicoccum</taxon>
    </lineage>
</organism>
<accession>A0A1Y2LS93</accession>
<name>A0A1Y2LS93_EPING</name>
<dbReference type="Proteomes" id="UP000193240">
    <property type="component" value="Unassembled WGS sequence"/>
</dbReference>
<evidence type="ECO:0000313" key="2">
    <source>
        <dbReference type="EMBL" id="OSS46670.1"/>
    </source>
</evidence>
<dbReference type="CDD" id="cd00180">
    <property type="entry name" value="PKc"/>
    <property type="match status" value="1"/>
</dbReference>
<dbReference type="PANTHER" id="PTHR44167:SF24">
    <property type="entry name" value="SERINE_THREONINE-PROTEIN KINASE CHK2"/>
    <property type="match status" value="1"/>
</dbReference>
<keyword evidence="3" id="KW-1185">Reference proteome</keyword>
<dbReference type="GO" id="GO:0044773">
    <property type="term" value="P:mitotic DNA damage checkpoint signaling"/>
    <property type="evidence" value="ECO:0007669"/>
    <property type="project" value="TreeGrafter"/>
</dbReference>
<dbReference type="Gene3D" id="3.30.200.20">
    <property type="entry name" value="Phosphorylase Kinase, domain 1"/>
    <property type="match status" value="1"/>
</dbReference>
<gene>
    <name evidence="2" type="ORF">B5807_08779</name>
</gene>
<dbReference type="InterPro" id="IPR011009">
    <property type="entry name" value="Kinase-like_dom_sf"/>
</dbReference>
<dbReference type="STRING" id="105696.A0A1Y2LS93"/>
<dbReference type="GO" id="GO:0005737">
    <property type="term" value="C:cytoplasm"/>
    <property type="evidence" value="ECO:0007669"/>
    <property type="project" value="TreeGrafter"/>
</dbReference>
<dbReference type="SUPFAM" id="SSF56112">
    <property type="entry name" value="Protein kinase-like (PK-like)"/>
    <property type="match status" value="1"/>
</dbReference>
<dbReference type="PANTHER" id="PTHR44167">
    <property type="entry name" value="OVARIAN-SPECIFIC SERINE/THREONINE-PROTEIN KINASE LOK-RELATED"/>
    <property type="match status" value="1"/>
</dbReference>
<feature type="domain" description="Protein kinase" evidence="1">
    <location>
        <begin position="50"/>
        <end position="377"/>
    </location>
</feature>
<sequence>MHPSSEAALMSGESSLESGYYVTAEEAAKAWNRRFRTHRVKVARRDPELFQVGKRLGSGGVGEVWETKIGSIPVALKRIYAAHITEAILAEVNIMQQMARKRHHHIVRLIGSYEKRHTNISELGLLIWPVATCDLAALLHDFNIAYGWWVHGEALGEETDYDEEDVIYAIESLARLESTMSSPDIIKTTDPEFLELYNKTRSRLQSSIGCIANAVEWLHECHIRHKDLKPSQVLISASGLWLSDFGWSKDVSEMTCSTTVGGKTTTPKYLAPERALKQPCGRSEDIFSLGCIFLEIGHQVFRLEKTDVPWFQPGWLYSENVEQVRELASTLVTLSPDLPLSHEILMALVVRMLNNNPALRPSITKVVDTLSAISEFSGHCCSPTPSQSVDHQTVPVTLNGHYLSYQDSNSMFARGHKRFLVEAPSGHQLNGALTKRIRPDYFIDDPRRLSTSATTNGISKRRQLSMIDHRLQQSTAPPTANATGLSSVRPKSAFNAARELTTILPGIADAKQSQPSRKPTGQFTTYPFHLPLLTGQETTHYPFSGPNGIPIPSPGPQLEPWQHFGPEYFETSYFEPRSHSGWGEATRPLKLWRFNSSTPPRFSQ</sequence>
<dbReference type="Pfam" id="PF00069">
    <property type="entry name" value="Pkinase"/>
    <property type="match status" value="1"/>
</dbReference>
<dbReference type="GO" id="GO:0004674">
    <property type="term" value="F:protein serine/threonine kinase activity"/>
    <property type="evidence" value="ECO:0007669"/>
    <property type="project" value="TreeGrafter"/>
</dbReference>
<reference evidence="2 3" key="1">
    <citation type="journal article" date="2017" name="Genome Announc.">
        <title>Genome sequence of the saprophytic ascomycete Epicoccum nigrum ICMP 19927 strain isolated from New Zealand.</title>
        <authorList>
            <person name="Fokin M."/>
            <person name="Fleetwood D."/>
            <person name="Weir B.S."/>
            <person name="Villas-Boas S.G."/>
        </authorList>
    </citation>
    <scope>NUCLEOTIDE SEQUENCE [LARGE SCALE GENOMIC DNA]</scope>
    <source>
        <strain evidence="2 3">ICMP 19927</strain>
    </source>
</reference>
<dbReference type="EMBL" id="KZ107850">
    <property type="protein sequence ID" value="OSS46670.1"/>
    <property type="molecule type" value="Genomic_DNA"/>
</dbReference>
<dbReference type="GO" id="GO:0005524">
    <property type="term" value="F:ATP binding"/>
    <property type="evidence" value="ECO:0007669"/>
    <property type="project" value="InterPro"/>
</dbReference>
<dbReference type="GO" id="GO:0005634">
    <property type="term" value="C:nucleus"/>
    <property type="evidence" value="ECO:0007669"/>
    <property type="project" value="TreeGrafter"/>
</dbReference>
<protein>
    <recommendedName>
        <fullName evidence="1">Protein kinase domain-containing protein</fullName>
    </recommendedName>
</protein>
<evidence type="ECO:0000259" key="1">
    <source>
        <dbReference type="PROSITE" id="PS50011"/>
    </source>
</evidence>
<dbReference type="PROSITE" id="PS50011">
    <property type="entry name" value="PROTEIN_KINASE_DOM"/>
    <property type="match status" value="1"/>
</dbReference>
<dbReference type="InterPro" id="IPR000719">
    <property type="entry name" value="Prot_kinase_dom"/>
</dbReference>
<proteinExistence type="predicted"/>
<evidence type="ECO:0000313" key="3">
    <source>
        <dbReference type="Proteomes" id="UP000193240"/>
    </source>
</evidence>